<proteinExistence type="inferred from homology"/>
<dbReference type="AlphaFoldDB" id="A0A9Q1CJ25"/>
<evidence type="ECO:0000256" key="5">
    <source>
        <dbReference type="ARBA" id="ARBA00022873"/>
    </source>
</evidence>
<dbReference type="Proteomes" id="UP001152320">
    <property type="component" value="Chromosome 3"/>
</dbReference>
<dbReference type="GO" id="GO:0045329">
    <property type="term" value="P:carnitine biosynthetic process"/>
    <property type="evidence" value="ECO:0007669"/>
    <property type="project" value="UniProtKB-KW"/>
</dbReference>
<accession>A0A9Q1CJ25</accession>
<evidence type="ECO:0000313" key="12">
    <source>
        <dbReference type="Proteomes" id="UP001152320"/>
    </source>
</evidence>
<keyword evidence="12" id="KW-1185">Reference proteome</keyword>
<evidence type="ECO:0000259" key="10">
    <source>
        <dbReference type="Pfam" id="PF06155"/>
    </source>
</evidence>
<gene>
    <name evidence="11" type="ORF">HOLleu_08933</name>
</gene>
<keyword evidence="7" id="KW-0560">Oxidoreductase</keyword>
<organism evidence="11 12">
    <name type="scientific">Holothuria leucospilota</name>
    <name type="common">Black long sea cucumber</name>
    <name type="synonym">Mertensiothuria leucospilota</name>
    <dbReference type="NCBI Taxonomy" id="206669"/>
    <lineage>
        <taxon>Eukaryota</taxon>
        <taxon>Metazoa</taxon>
        <taxon>Echinodermata</taxon>
        <taxon>Eleutherozoa</taxon>
        <taxon>Echinozoa</taxon>
        <taxon>Holothuroidea</taxon>
        <taxon>Aspidochirotacea</taxon>
        <taxon>Aspidochirotida</taxon>
        <taxon>Holothuriidae</taxon>
        <taxon>Holothuria</taxon>
    </lineage>
</organism>
<evidence type="ECO:0000259" key="9">
    <source>
        <dbReference type="Pfam" id="PF02668"/>
    </source>
</evidence>
<dbReference type="Gene3D" id="3.60.130.10">
    <property type="entry name" value="Clavaminate synthase-like"/>
    <property type="match status" value="1"/>
</dbReference>
<dbReference type="InterPro" id="IPR010376">
    <property type="entry name" value="GBBH-like_N"/>
</dbReference>
<evidence type="ECO:0000256" key="1">
    <source>
        <dbReference type="ARBA" id="ARBA00001954"/>
    </source>
</evidence>
<evidence type="ECO:0000256" key="8">
    <source>
        <dbReference type="ARBA" id="ARBA00023004"/>
    </source>
</evidence>
<dbReference type="GO" id="GO:0016706">
    <property type="term" value="F:2-oxoglutarate-dependent dioxygenase activity"/>
    <property type="evidence" value="ECO:0007669"/>
    <property type="project" value="UniProtKB-ARBA"/>
</dbReference>
<dbReference type="InterPro" id="IPR042098">
    <property type="entry name" value="TauD-like_sf"/>
</dbReference>
<dbReference type="PANTHER" id="PTHR10696">
    <property type="entry name" value="GAMMA-BUTYROBETAINE HYDROXYLASE-RELATED"/>
    <property type="match status" value="1"/>
</dbReference>
<keyword evidence="6 11" id="KW-0223">Dioxygenase</keyword>
<dbReference type="SUPFAM" id="SSF51197">
    <property type="entry name" value="Clavaminate synthase-like"/>
    <property type="match status" value="1"/>
</dbReference>
<evidence type="ECO:0000256" key="3">
    <source>
        <dbReference type="ARBA" id="ARBA00008654"/>
    </source>
</evidence>
<sequence length="480" mass="55644">MQEKRARIACGVRSEREMGAADLMSLSSQVISSVRALLRPSSCVCRQLSSVSRKFQGLPLPYNTKSIKVHHQLHIQAKETASSPSKYERLLQASLGVHVRSKRVVQKLRCCNGMMEVTWKDNSSSRYHSKWLWYNCACNRCVQTNSGQKLLQPREIPQRLTLVDVIEYENSEGAFVEVRFQETDHRVRLPQEWLWLYSYSTESLREKSDMRDTPNFTEGPIKAFDFQKVKDTESDHYFEWLHNLNLDGVTLVTNVPTEREAMAEVGELIGPVTTNLYGKVSDVEASEKPINIAYSQVGLQLHQDLMYYESPPGLQLLHCLRFCPQVVGGESIFIDAFHIGERLREIYPQHFQTLLEVPATFKKIHFERNNPAAYFYQRPHITVNRQNKELVEPYFEAYQAFAEILDKAPLITHRMVPGDCLVFNNRRMLHGRNEFKLNGGKRHLQVCYVNIDDYIQRVQVNHLKRQTGQYARRVGNQCFL</sequence>
<evidence type="ECO:0000256" key="7">
    <source>
        <dbReference type="ARBA" id="ARBA00023002"/>
    </source>
</evidence>
<comment type="pathway">
    <text evidence="2">Amine and polyamine biosynthesis; carnitine biosynthesis.</text>
</comment>
<dbReference type="GO" id="GO:0046872">
    <property type="term" value="F:metal ion binding"/>
    <property type="evidence" value="ECO:0007669"/>
    <property type="project" value="UniProtKB-KW"/>
</dbReference>
<dbReference type="Gene3D" id="3.30.2020.30">
    <property type="match status" value="1"/>
</dbReference>
<comment type="cofactor">
    <cofactor evidence="1">
        <name>Fe(2+)</name>
        <dbReference type="ChEBI" id="CHEBI:29033"/>
    </cofactor>
</comment>
<dbReference type="Pfam" id="PF06155">
    <property type="entry name" value="GBBH-like_N"/>
    <property type="match status" value="1"/>
</dbReference>
<dbReference type="OrthoDB" id="406634at2759"/>
<comment type="similarity">
    <text evidence="3">Belongs to the gamma-BBH/TMLD family.</text>
</comment>
<reference evidence="11" key="1">
    <citation type="submission" date="2021-10" db="EMBL/GenBank/DDBJ databases">
        <title>Tropical sea cucumber genome reveals ecological adaptation and Cuvierian tubules defense mechanism.</title>
        <authorList>
            <person name="Chen T."/>
        </authorList>
    </citation>
    <scope>NUCLEOTIDE SEQUENCE</scope>
    <source>
        <strain evidence="11">Nanhai2018</strain>
        <tissue evidence="11">Muscle</tissue>
    </source>
</reference>
<evidence type="ECO:0000256" key="6">
    <source>
        <dbReference type="ARBA" id="ARBA00022964"/>
    </source>
</evidence>
<keyword evidence="5" id="KW-0124">Carnitine biosynthesis</keyword>
<dbReference type="Pfam" id="PF02668">
    <property type="entry name" value="TauD"/>
    <property type="match status" value="1"/>
</dbReference>
<feature type="domain" description="TauD/TfdA-like" evidence="9">
    <location>
        <begin position="223"/>
        <end position="448"/>
    </location>
</feature>
<keyword evidence="4" id="KW-0479">Metal-binding</keyword>
<protein>
    <submittedName>
        <fullName evidence="11">Trimethyllysine dioxygenase</fullName>
    </submittedName>
</protein>
<evidence type="ECO:0000256" key="2">
    <source>
        <dbReference type="ARBA" id="ARBA00005022"/>
    </source>
</evidence>
<comment type="caution">
    <text evidence="11">The sequence shown here is derived from an EMBL/GenBank/DDBJ whole genome shotgun (WGS) entry which is preliminary data.</text>
</comment>
<feature type="domain" description="Gamma-butyrobetaine hydroxylase-like N-terminal" evidence="10">
    <location>
        <begin position="112"/>
        <end position="166"/>
    </location>
</feature>
<dbReference type="PANTHER" id="PTHR10696:SF25">
    <property type="entry name" value="OXIDOREDUCTASE AIM17-RELATED"/>
    <property type="match status" value="1"/>
</dbReference>
<dbReference type="InterPro" id="IPR038492">
    <property type="entry name" value="GBBH-like_N_sf"/>
</dbReference>
<dbReference type="EMBL" id="JAIZAY010000003">
    <property type="protein sequence ID" value="KAJ8045835.1"/>
    <property type="molecule type" value="Genomic_DNA"/>
</dbReference>
<keyword evidence="8" id="KW-0408">Iron</keyword>
<dbReference type="InterPro" id="IPR003819">
    <property type="entry name" value="TauD/TfdA-like"/>
</dbReference>
<evidence type="ECO:0000256" key="4">
    <source>
        <dbReference type="ARBA" id="ARBA00022723"/>
    </source>
</evidence>
<dbReference type="GO" id="GO:0005739">
    <property type="term" value="C:mitochondrion"/>
    <property type="evidence" value="ECO:0007669"/>
    <property type="project" value="TreeGrafter"/>
</dbReference>
<dbReference type="InterPro" id="IPR050411">
    <property type="entry name" value="AlphaKG_dependent_hydroxylases"/>
</dbReference>
<name>A0A9Q1CJ25_HOLLE</name>
<evidence type="ECO:0000313" key="11">
    <source>
        <dbReference type="EMBL" id="KAJ8045835.1"/>
    </source>
</evidence>